<gene>
    <name evidence="2" type="ORF">OXH18_24930</name>
</gene>
<keyword evidence="3" id="KW-1185">Reference proteome</keyword>
<dbReference type="InterPro" id="IPR025478">
    <property type="entry name" value="COP23"/>
</dbReference>
<keyword evidence="1" id="KW-0812">Transmembrane</keyword>
<accession>A0A9E8ZFE8</accession>
<reference evidence="2" key="1">
    <citation type="submission" date="2022-12" db="EMBL/GenBank/DDBJ databases">
        <title>Polyphasic identification of a Novel Hot-Spring Cyanobacterium Ocullathermofonsia sinensis gen nov. sp. nov. and Genomic Insights on its Adaptations to the Thermal Habitat.</title>
        <authorList>
            <person name="Daroch M."/>
            <person name="Tang J."/>
            <person name="Jiang Y."/>
        </authorList>
    </citation>
    <scope>NUCLEOTIDE SEQUENCE</scope>
    <source>
        <strain evidence="2">PKUAC-SCTA174</strain>
    </source>
</reference>
<keyword evidence="1" id="KW-0472">Membrane</keyword>
<dbReference type="Proteomes" id="UP001163152">
    <property type="component" value="Chromosome"/>
</dbReference>
<proteinExistence type="predicted"/>
<sequence length="204" mass="22365">MFKSVLNIFTIIGFVLSLTIAAIALSPQPGRTQTADGFLCDQDGNERSGGFPVVMAISRGQRIHLLTVTDNTQLPPFDDPIARCNQIVARFQNAFIEGGADVFSYLTFGYVNNQPVLCVPMSAQDRQNGICQANDVLITFRSEQRGCLFIPAFLENLAMQNVGGIASNTNFEAMRDLCRQQFSDLAGQSDAQIQAAFRALTFVR</sequence>
<keyword evidence="1" id="KW-1133">Transmembrane helix</keyword>
<dbReference type="Pfam" id="PF14218">
    <property type="entry name" value="COP23"/>
    <property type="match status" value="1"/>
</dbReference>
<dbReference type="EMBL" id="CP113797">
    <property type="protein sequence ID" value="WAL60368.1"/>
    <property type="molecule type" value="Genomic_DNA"/>
</dbReference>
<dbReference type="RefSeq" id="WP_268610256.1">
    <property type="nucleotide sequence ID" value="NZ_CP113797.1"/>
</dbReference>
<evidence type="ECO:0000256" key="1">
    <source>
        <dbReference type="SAM" id="Phobius"/>
    </source>
</evidence>
<dbReference type="KEGG" id="tsin:OXH18_24930"/>
<dbReference type="AlphaFoldDB" id="A0A9E8ZFE8"/>
<name>A0A9E8ZFE8_9CYAN</name>
<evidence type="ECO:0000313" key="2">
    <source>
        <dbReference type="EMBL" id="WAL60368.1"/>
    </source>
</evidence>
<feature type="transmembrane region" description="Helical" evidence="1">
    <location>
        <begin position="6"/>
        <end position="25"/>
    </location>
</feature>
<organism evidence="2 3">
    <name type="scientific">Thermocoleostomius sinensis A174</name>
    <dbReference type="NCBI Taxonomy" id="2016057"/>
    <lineage>
        <taxon>Bacteria</taxon>
        <taxon>Bacillati</taxon>
        <taxon>Cyanobacteriota</taxon>
        <taxon>Cyanophyceae</taxon>
        <taxon>Oculatellales</taxon>
        <taxon>Oculatellaceae</taxon>
        <taxon>Thermocoleostomius</taxon>
    </lineage>
</organism>
<protein>
    <submittedName>
        <fullName evidence="2">COP23 domain-containing protein</fullName>
    </submittedName>
</protein>
<evidence type="ECO:0000313" key="3">
    <source>
        <dbReference type="Proteomes" id="UP001163152"/>
    </source>
</evidence>